<reference evidence="1 2" key="3">
    <citation type="journal article" date="2011" name="Nat. Chem. Biol.">
        <title>Reveromycin A biosynthesis uses RevG and RevJ for stereospecific spiroacetal formation.</title>
        <authorList>
            <person name="Takahashi S."/>
            <person name="Toyoda A."/>
            <person name="Sekiyama Y."/>
            <person name="Takagi H."/>
            <person name="Nogawa T."/>
            <person name="Uramoto M."/>
            <person name="Suzuki R."/>
            <person name="Koshino H."/>
            <person name="Kumano T."/>
            <person name="Panthee S."/>
            <person name="Dairi T."/>
            <person name="Ishikawa J."/>
            <person name="Ikeda H."/>
            <person name="Sakaki Y."/>
            <person name="Osada H."/>
        </authorList>
    </citation>
    <scope>NUCLEOTIDE SEQUENCE [LARGE SCALE GENOMIC DNA]</scope>
    <source>
        <strain evidence="1 2">SN-593</strain>
    </source>
</reference>
<gene>
    <name evidence="1" type="ORF">RVR_721</name>
</gene>
<sequence length="136" mass="14939">MGMISPQEVIRRAGDDGVMPLVTLDEFFDGNEDEECIAPNQWGYGRPVLAVLFARLRAVEQRPDVAWVRVQLHPDTVDMGELAGEAVAVCTTAEEHVCAAWTEGFEASGVIPQLVDTYRDVPEVPPGATVWSVVWD</sequence>
<reference evidence="1 2" key="2">
    <citation type="journal article" date="2011" name="J. Antibiot.">
        <title>Furaquinocins I and J: novel polyketide isoprenoid hybrid compounds from Streptomyces reveromyceticus SN-593.</title>
        <authorList>
            <person name="Panthee S."/>
            <person name="Takahashi S."/>
            <person name="Takagi H."/>
            <person name="Nogawa T."/>
            <person name="Oowada E."/>
            <person name="Uramoto M."/>
            <person name="Osada H."/>
        </authorList>
    </citation>
    <scope>NUCLEOTIDE SEQUENCE [LARGE SCALE GENOMIC DNA]</scope>
    <source>
        <strain evidence="1 2">SN-593</strain>
    </source>
</reference>
<reference evidence="1 2" key="1">
    <citation type="journal article" date="2010" name="J. Bacteriol.">
        <title>Biochemical characterization of a novel indole prenyltransferase from Streptomyces sp. SN-593.</title>
        <authorList>
            <person name="Takahashi S."/>
            <person name="Takagi H."/>
            <person name="Toyoda A."/>
            <person name="Uramoto M."/>
            <person name="Nogawa T."/>
            <person name="Ueki M."/>
            <person name="Sakaki Y."/>
            <person name="Osada H."/>
        </authorList>
    </citation>
    <scope>NUCLEOTIDE SEQUENCE [LARGE SCALE GENOMIC DNA]</scope>
    <source>
        <strain evidence="1 2">SN-593</strain>
    </source>
</reference>
<dbReference type="KEGG" id="arev:RVR_721"/>
<organism evidence="1 2">
    <name type="scientific">Actinacidiphila reveromycinica</name>
    <dbReference type="NCBI Taxonomy" id="659352"/>
    <lineage>
        <taxon>Bacteria</taxon>
        <taxon>Bacillati</taxon>
        <taxon>Actinomycetota</taxon>
        <taxon>Actinomycetes</taxon>
        <taxon>Kitasatosporales</taxon>
        <taxon>Streptomycetaceae</taxon>
        <taxon>Actinacidiphila</taxon>
    </lineage>
</organism>
<keyword evidence="2" id="KW-1185">Reference proteome</keyword>
<name>A0A7U3VLN4_9ACTN</name>
<dbReference type="EMBL" id="AP018365">
    <property type="protein sequence ID" value="BBA95735.1"/>
    <property type="molecule type" value="Genomic_DNA"/>
</dbReference>
<dbReference type="Proteomes" id="UP000595703">
    <property type="component" value="Chromosome"/>
</dbReference>
<dbReference type="AlphaFoldDB" id="A0A7U3VLN4"/>
<proteinExistence type="predicted"/>
<evidence type="ECO:0000313" key="1">
    <source>
        <dbReference type="EMBL" id="BBA95735.1"/>
    </source>
</evidence>
<accession>A0A7U3VLN4</accession>
<evidence type="ECO:0000313" key="2">
    <source>
        <dbReference type="Proteomes" id="UP000595703"/>
    </source>
</evidence>
<reference evidence="1 2" key="4">
    <citation type="journal article" date="2020" name="Sci. Rep.">
        <title>beta-carboline chemical signals induce reveromycin production through a LuxR family regulator in Streptomyces sp. SN-593.</title>
        <authorList>
            <person name="Panthee S."/>
            <person name="Kito N."/>
            <person name="Hayashi T."/>
            <person name="Shimizu T."/>
            <person name="Ishikawa J."/>
            <person name="Hamamoto H."/>
            <person name="Osada H."/>
            <person name="Takahashi S."/>
        </authorList>
    </citation>
    <scope>NUCLEOTIDE SEQUENCE [LARGE SCALE GENOMIC DNA]</scope>
    <source>
        <strain evidence="1 2">SN-593</strain>
    </source>
</reference>
<protein>
    <submittedName>
        <fullName evidence="1">Uncharacterized protein</fullName>
    </submittedName>
</protein>